<accession>A0A1I0DAP3</accession>
<evidence type="ECO:0000313" key="2">
    <source>
        <dbReference type="EMBL" id="SET29289.1"/>
    </source>
</evidence>
<gene>
    <name evidence="2" type="ORF">SAMN05216326_11920</name>
</gene>
<name>A0A1I0DAP3_9PROT</name>
<dbReference type="EMBL" id="FOIA01000019">
    <property type="protein sequence ID" value="SET29289.1"/>
    <property type="molecule type" value="Genomic_DNA"/>
</dbReference>
<evidence type="ECO:0000313" key="3">
    <source>
        <dbReference type="Proteomes" id="UP000199345"/>
    </source>
</evidence>
<protein>
    <submittedName>
        <fullName evidence="2">Cholesterol transport system auxiliary component</fullName>
    </submittedName>
</protein>
<dbReference type="Pfam" id="PF03886">
    <property type="entry name" value="ABC_trans_aux"/>
    <property type="match status" value="1"/>
</dbReference>
<dbReference type="AlphaFoldDB" id="A0A1I0DAP3"/>
<proteinExistence type="predicted"/>
<reference evidence="3" key="1">
    <citation type="submission" date="2016-10" db="EMBL/GenBank/DDBJ databases">
        <authorList>
            <person name="Varghese N."/>
            <person name="Submissions S."/>
        </authorList>
    </citation>
    <scope>NUCLEOTIDE SEQUENCE [LARGE SCALE GENOMIC DNA]</scope>
    <source>
        <strain evidence="3">Nm71</strain>
    </source>
</reference>
<keyword evidence="3" id="KW-1185">Reference proteome</keyword>
<dbReference type="Proteomes" id="UP000199345">
    <property type="component" value="Unassembled WGS sequence"/>
</dbReference>
<dbReference type="InterPro" id="IPR005586">
    <property type="entry name" value="ABC_trans_aux"/>
</dbReference>
<dbReference type="SUPFAM" id="SSF159594">
    <property type="entry name" value="XCC0632-like"/>
    <property type="match status" value="1"/>
</dbReference>
<organism evidence="2 3">
    <name type="scientific">Nitrosomonas marina</name>
    <dbReference type="NCBI Taxonomy" id="917"/>
    <lineage>
        <taxon>Bacteria</taxon>
        <taxon>Pseudomonadati</taxon>
        <taxon>Pseudomonadota</taxon>
        <taxon>Betaproteobacteria</taxon>
        <taxon>Nitrosomonadales</taxon>
        <taxon>Nitrosomonadaceae</taxon>
        <taxon>Nitrosomonas</taxon>
    </lineage>
</organism>
<evidence type="ECO:0000259" key="1">
    <source>
        <dbReference type="Pfam" id="PF03886"/>
    </source>
</evidence>
<sequence length="197" mass="21966">MLFVSGCTILPETSKDIATYNFAADDTDESGSDSQHSGKDGRKILVAPITAPLWLDNRGINYRLKYHNRAQSYTYANSRWSSPPAFLLAQQIKRKITTATRHLVIKDSSMAIAENELHVELEEFSQVFDTLNDSHVIIRFRASLVNNTHRLIAQKIFSIKQIAPTADAAGAVEAFSIASNKLADGLVEWLQSEIRTD</sequence>
<dbReference type="Gene3D" id="3.40.50.10610">
    <property type="entry name" value="ABC-type transport auxiliary lipoprotein component"/>
    <property type="match status" value="1"/>
</dbReference>
<feature type="domain" description="ABC-type transport auxiliary lipoprotein component" evidence="1">
    <location>
        <begin position="35"/>
        <end position="184"/>
    </location>
</feature>